<dbReference type="Pfam" id="PF00441">
    <property type="entry name" value="Acyl-CoA_dh_1"/>
    <property type="match status" value="1"/>
</dbReference>
<feature type="domain" description="Acyl-CoA dehydrogenase/oxidase N-terminal" evidence="15">
    <location>
        <begin position="7"/>
        <end position="119"/>
    </location>
</feature>
<dbReference type="Gene3D" id="2.40.110.10">
    <property type="entry name" value="Butyryl-CoA Dehydrogenase, subunit A, domain 2"/>
    <property type="match status" value="1"/>
</dbReference>
<evidence type="ECO:0000256" key="8">
    <source>
        <dbReference type="ARBA" id="ARBA00066362"/>
    </source>
</evidence>
<dbReference type="PANTHER" id="PTHR43884">
    <property type="entry name" value="ACYL-COA DEHYDROGENASE"/>
    <property type="match status" value="1"/>
</dbReference>
<dbReference type="Pfam" id="PF02770">
    <property type="entry name" value="Acyl-CoA_dh_M"/>
    <property type="match status" value="1"/>
</dbReference>
<feature type="domain" description="Acyl-CoA dehydrogenase/oxidase C-terminal" evidence="13">
    <location>
        <begin position="230"/>
        <end position="378"/>
    </location>
</feature>
<dbReference type="OrthoDB" id="7807987at2"/>
<dbReference type="AlphaFoldDB" id="A0A378XCM3"/>
<keyword evidence="5" id="KW-0274">FAD</keyword>
<evidence type="ECO:0000256" key="12">
    <source>
        <dbReference type="ARBA" id="ARBA00075603"/>
    </source>
</evidence>
<feature type="domain" description="Acyl-CoA oxidase/dehydrogenase middle" evidence="14">
    <location>
        <begin position="123"/>
        <end position="218"/>
    </location>
</feature>
<dbReference type="PIRSF" id="PIRSF016578">
    <property type="entry name" value="HsaA"/>
    <property type="match status" value="1"/>
</dbReference>
<dbReference type="InterPro" id="IPR009100">
    <property type="entry name" value="AcylCoA_DH/oxidase_NM_dom_sf"/>
</dbReference>
<dbReference type="InterPro" id="IPR036250">
    <property type="entry name" value="AcylCo_DH-like_C"/>
</dbReference>
<dbReference type="PROSITE" id="PS00073">
    <property type="entry name" value="ACYL_COA_DH_2"/>
    <property type="match status" value="1"/>
</dbReference>
<dbReference type="Gene3D" id="1.20.140.10">
    <property type="entry name" value="Butyryl-CoA Dehydrogenase, subunit A, domain 3"/>
    <property type="match status" value="1"/>
</dbReference>
<dbReference type="EC" id="1.3.8.10" evidence="8"/>
<gene>
    <name evidence="16" type="ORF">I6G29_02685</name>
    <name evidence="17" type="ORF">NCTC11997_00585</name>
</gene>
<reference evidence="17 18" key="1">
    <citation type="submission" date="2018-06" db="EMBL/GenBank/DDBJ databases">
        <authorList>
            <consortium name="Pathogen Informatics"/>
            <person name="Doyle S."/>
        </authorList>
    </citation>
    <scope>NUCLEOTIDE SEQUENCE [LARGE SCALE GENOMIC DNA]</scope>
    <source>
        <strain evidence="17 18">NCTC11997</strain>
    </source>
</reference>
<comment type="cofactor">
    <cofactor evidence="1">
        <name>FAD</name>
        <dbReference type="ChEBI" id="CHEBI:57692"/>
    </cofactor>
</comment>
<dbReference type="FunFam" id="2.40.110.10:FF:000001">
    <property type="entry name" value="Acyl-CoA dehydrogenase, mitochondrial"/>
    <property type="match status" value="1"/>
</dbReference>
<dbReference type="GO" id="GO:0003995">
    <property type="term" value="F:acyl-CoA dehydrogenase activity"/>
    <property type="evidence" value="ECO:0007669"/>
    <property type="project" value="InterPro"/>
</dbReference>
<proteinExistence type="inferred from homology"/>
<evidence type="ECO:0000259" key="15">
    <source>
        <dbReference type="Pfam" id="PF02771"/>
    </source>
</evidence>
<accession>A0A378XCM3</accession>
<dbReference type="Gene3D" id="1.10.540.10">
    <property type="entry name" value="Acyl-CoA dehydrogenase/oxidase, N-terminal domain"/>
    <property type="match status" value="1"/>
</dbReference>
<reference evidence="16 19" key="2">
    <citation type="submission" date="2020-12" db="EMBL/GenBank/DDBJ databases">
        <title>FDA dAtabase for Regulatory Grade micrObial Sequences (FDA-ARGOS): Supporting development and validation of Infectious Disease Dx tests.</title>
        <authorList>
            <person name="Sproer C."/>
            <person name="Gronow S."/>
            <person name="Severitt S."/>
            <person name="Schroder I."/>
            <person name="Tallon L."/>
            <person name="Sadzewicz L."/>
            <person name="Zhao X."/>
            <person name="Boylan J."/>
            <person name="Ott S."/>
            <person name="Bowen H."/>
            <person name="Vavikolanu K."/>
            <person name="Mehta A."/>
            <person name="Aluvathingal J."/>
            <person name="Nadendla S."/>
            <person name="Lowell S."/>
            <person name="Myers T."/>
            <person name="Yan Y."/>
            <person name="Sichtig H."/>
        </authorList>
    </citation>
    <scope>NUCLEOTIDE SEQUENCE [LARGE SCALE GENOMIC DNA]</scope>
    <source>
        <strain evidence="16 19">FDAARGOS_872</strain>
    </source>
</reference>
<dbReference type="STRING" id="1122619.GCA_000373745_01156"/>
<dbReference type="FunFam" id="1.20.140.10:FF:000004">
    <property type="entry name" value="Acyl-CoA dehydrogenase FadE25"/>
    <property type="match status" value="1"/>
</dbReference>
<evidence type="ECO:0000259" key="13">
    <source>
        <dbReference type="Pfam" id="PF00441"/>
    </source>
</evidence>
<dbReference type="InterPro" id="IPR037069">
    <property type="entry name" value="AcylCoA_DH/ox_N_sf"/>
</dbReference>
<evidence type="ECO:0000259" key="14">
    <source>
        <dbReference type="Pfam" id="PF02770"/>
    </source>
</evidence>
<dbReference type="Proteomes" id="UP000254603">
    <property type="component" value="Unassembled WGS sequence"/>
</dbReference>
<evidence type="ECO:0000256" key="2">
    <source>
        <dbReference type="ARBA" id="ARBA00009347"/>
    </source>
</evidence>
<dbReference type="EC" id="3.13.1.4" evidence="9"/>
<dbReference type="GO" id="GO:0050660">
    <property type="term" value="F:flavin adenine dinucleotide binding"/>
    <property type="evidence" value="ECO:0007669"/>
    <property type="project" value="InterPro"/>
</dbReference>
<organism evidence="17 18">
    <name type="scientific">Oligella ureolytica</name>
    <dbReference type="NCBI Taxonomy" id="90244"/>
    <lineage>
        <taxon>Bacteria</taxon>
        <taxon>Pseudomonadati</taxon>
        <taxon>Pseudomonadota</taxon>
        <taxon>Betaproteobacteria</taxon>
        <taxon>Burkholderiales</taxon>
        <taxon>Alcaligenaceae</taxon>
        <taxon>Oligella</taxon>
    </lineage>
</organism>
<dbReference type="PANTHER" id="PTHR43884:SF12">
    <property type="entry name" value="ISOVALERYL-COA DEHYDROGENASE, MITOCHONDRIAL-RELATED"/>
    <property type="match status" value="1"/>
</dbReference>
<evidence type="ECO:0000256" key="7">
    <source>
        <dbReference type="ARBA" id="ARBA00052938"/>
    </source>
</evidence>
<comment type="similarity">
    <text evidence="2">Belongs to the acyl-CoA dehydrogenase family.</text>
</comment>
<dbReference type="EMBL" id="UGSB01000001">
    <property type="protein sequence ID" value="SUA51407.1"/>
    <property type="molecule type" value="Genomic_DNA"/>
</dbReference>
<dbReference type="FunFam" id="1.10.540.10:FF:000002">
    <property type="entry name" value="Acyl-CoA dehydrogenase FadE19"/>
    <property type="match status" value="1"/>
</dbReference>
<dbReference type="GO" id="GO:0016787">
    <property type="term" value="F:hydrolase activity"/>
    <property type="evidence" value="ECO:0007669"/>
    <property type="project" value="UniProtKB-KW"/>
</dbReference>
<evidence type="ECO:0000256" key="1">
    <source>
        <dbReference type="ARBA" id="ARBA00001974"/>
    </source>
</evidence>
<dbReference type="RefSeq" id="WP_018574344.1">
    <property type="nucleotide sequence ID" value="NZ_CP065725.1"/>
</dbReference>
<protein>
    <recommendedName>
        <fullName evidence="10">3-sulfinopropanoyl-CoA desulfinase</fullName>
        <ecNumber evidence="8">1.3.8.10</ecNumber>
        <ecNumber evidence="9">3.13.1.4</ecNumber>
    </recommendedName>
    <alternativeName>
        <fullName evidence="12">3-sulfinopropionyl coenzyme A desulfinase</fullName>
    </alternativeName>
    <alternativeName>
        <fullName evidence="11">Cyclohex-1-ene-1-carbonyl-CoA dehydrogenase</fullName>
    </alternativeName>
</protein>
<evidence type="ECO:0000313" key="16">
    <source>
        <dbReference type="EMBL" id="QPT40528.1"/>
    </source>
</evidence>
<dbReference type="SUPFAM" id="SSF56645">
    <property type="entry name" value="Acyl-CoA dehydrogenase NM domain-like"/>
    <property type="match status" value="1"/>
</dbReference>
<dbReference type="InterPro" id="IPR006091">
    <property type="entry name" value="Acyl-CoA_Oxase/DH_mid-dom"/>
</dbReference>
<evidence type="ECO:0000313" key="18">
    <source>
        <dbReference type="Proteomes" id="UP000254603"/>
    </source>
</evidence>
<dbReference type="InterPro" id="IPR046373">
    <property type="entry name" value="Acyl-CoA_Oxase/DH_mid-dom_sf"/>
</dbReference>
<evidence type="ECO:0000256" key="4">
    <source>
        <dbReference type="ARBA" id="ARBA00022801"/>
    </source>
</evidence>
<sequence>MFNTTLSEDHIMMRDMARDFAQNEIAPKALEWEAAAWLGDDVIKQMGELGFLGMVVPEEYGGSYSDYIAYALVIEEIAAADAAMATMMSVHSSVGCGTILNSGNEQQKQEWLPRMCSGEIIGAFCLTEPQAGSEAHNLKTRATREGDKWLLNGSKQFVTNGKRAGVANVFAVTVPGQGKRGISAFIVPTDNPGYQVTRVEDKLGIKASDTCAVSLDNCELSSDMLLGEEGKGLSIALANLENGRIGIAAQAVGIARAALEAAIQYANEREQFGKPLTQHPSIADKLANMTVMVNAARLLTLNAASMKTQGLPCLSEASQAKLYASEIAEKVCSEAIQIHGGYGFLSDYLVQKYYRDARITQIYEGTSEIQRLIIARGL</sequence>
<evidence type="ECO:0000313" key="17">
    <source>
        <dbReference type="EMBL" id="SUA51407.1"/>
    </source>
</evidence>
<dbReference type="SUPFAM" id="SSF47203">
    <property type="entry name" value="Acyl-CoA dehydrogenase C-terminal domain-like"/>
    <property type="match status" value="1"/>
</dbReference>
<name>A0A378XCM3_9BURK</name>
<evidence type="ECO:0000256" key="5">
    <source>
        <dbReference type="ARBA" id="ARBA00022827"/>
    </source>
</evidence>
<dbReference type="EMBL" id="CP065725">
    <property type="protein sequence ID" value="QPT40528.1"/>
    <property type="molecule type" value="Genomic_DNA"/>
</dbReference>
<evidence type="ECO:0000256" key="11">
    <source>
        <dbReference type="ARBA" id="ARBA00072305"/>
    </source>
</evidence>
<evidence type="ECO:0000256" key="10">
    <source>
        <dbReference type="ARBA" id="ARBA00068311"/>
    </source>
</evidence>
<keyword evidence="19" id="KW-1185">Reference proteome</keyword>
<dbReference type="InterPro" id="IPR009075">
    <property type="entry name" value="AcylCo_DH/oxidase_C"/>
</dbReference>
<dbReference type="InterPro" id="IPR013786">
    <property type="entry name" value="AcylCoA_DH/ox_N"/>
</dbReference>
<comment type="catalytic activity">
    <reaction evidence="7">
        <text>3-sulfinopropanoyl-CoA + H2O = propanoyl-CoA + sulfite + H(+)</text>
        <dbReference type="Rhea" id="RHEA:41624"/>
        <dbReference type="ChEBI" id="CHEBI:15377"/>
        <dbReference type="ChEBI" id="CHEBI:15378"/>
        <dbReference type="ChEBI" id="CHEBI:17359"/>
        <dbReference type="ChEBI" id="CHEBI:57392"/>
        <dbReference type="ChEBI" id="CHEBI:78349"/>
        <dbReference type="EC" id="3.13.1.4"/>
    </reaction>
    <physiologicalReaction direction="left-to-right" evidence="7">
        <dbReference type="Rhea" id="RHEA:41625"/>
    </physiologicalReaction>
</comment>
<dbReference type="Proteomes" id="UP000594903">
    <property type="component" value="Chromosome"/>
</dbReference>
<evidence type="ECO:0000256" key="9">
    <source>
        <dbReference type="ARBA" id="ARBA00066461"/>
    </source>
</evidence>
<keyword evidence="3" id="KW-0285">Flavoprotein</keyword>
<evidence type="ECO:0000256" key="3">
    <source>
        <dbReference type="ARBA" id="ARBA00022630"/>
    </source>
</evidence>
<keyword evidence="4" id="KW-0378">Hydrolase</keyword>
<keyword evidence="6 17" id="KW-0560">Oxidoreductase</keyword>
<evidence type="ECO:0000256" key="6">
    <source>
        <dbReference type="ARBA" id="ARBA00023002"/>
    </source>
</evidence>
<evidence type="ECO:0000313" key="19">
    <source>
        <dbReference type="Proteomes" id="UP000594903"/>
    </source>
</evidence>
<dbReference type="InterPro" id="IPR006089">
    <property type="entry name" value="Acyl-CoA_DH_CS"/>
</dbReference>
<dbReference type="Pfam" id="PF02771">
    <property type="entry name" value="Acyl-CoA_dh_N"/>
    <property type="match status" value="1"/>
</dbReference>